<keyword evidence="3 9" id="KW-0963">Cytoplasm</keyword>
<keyword evidence="6 9" id="KW-0227">DNA damage</keyword>
<dbReference type="SUPFAM" id="SSF46767">
    <property type="entry name" value="Methylated DNA-protein cysteine methyltransferase, C-terminal domain"/>
    <property type="match status" value="1"/>
</dbReference>
<dbReference type="AlphaFoldDB" id="A0A1N7JCE5"/>
<dbReference type="InterPro" id="IPR014048">
    <property type="entry name" value="MethylDNA_cys_MeTrfase_DNA-bd"/>
</dbReference>
<evidence type="ECO:0000256" key="7">
    <source>
        <dbReference type="ARBA" id="ARBA00023204"/>
    </source>
</evidence>
<dbReference type="NCBIfam" id="TIGR00589">
    <property type="entry name" value="ogt"/>
    <property type="match status" value="1"/>
</dbReference>
<comment type="function">
    <text evidence="9">Involved in the cellular defense against the biological effects of O6-methylguanine (O6-MeG) and O4-methylthymine (O4-MeT) in DNA. Repairs the methylated nucleobase in DNA by stoichiometrically transferring the methyl group to a cysteine residue in the enzyme. This is a suicide reaction: the enzyme is irreversibly inactivated.</text>
</comment>
<dbReference type="InterPro" id="IPR036388">
    <property type="entry name" value="WH-like_DNA-bd_sf"/>
</dbReference>
<dbReference type="Gene3D" id="1.10.10.10">
    <property type="entry name" value="Winged helix-like DNA-binding domain superfamily/Winged helix DNA-binding domain"/>
    <property type="match status" value="1"/>
</dbReference>
<comment type="catalytic activity">
    <reaction evidence="8 9">
        <text>a 6-O-methyl-2'-deoxyguanosine in DNA + L-cysteinyl-[protein] = S-methyl-L-cysteinyl-[protein] + a 2'-deoxyguanosine in DNA</text>
        <dbReference type="Rhea" id="RHEA:24000"/>
        <dbReference type="Rhea" id="RHEA-COMP:10131"/>
        <dbReference type="Rhea" id="RHEA-COMP:10132"/>
        <dbReference type="Rhea" id="RHEA-COMP:11367"/>
        <dbReference type="Rhea" id="RHEA-COMP:11368"/>
        <dbReference type="ChEBI" id="CHEBI:29950"/>
        <dbReference type="ChEBI" id="CHEBI:82612"/>
        <dbReference type="ChEBI" id="CHEBI:85445"/>
        <dbReference type="ChEBI" id="CHEBI:85448"/>
        <dbReference type="EC" id="2.1.1.63"/>
    </reaction>
</comment>
<comment type="similarity">
    <text evidence="2 9">Belongs to the MGMT family.</text>
</comment>
<organism evidence="12 13">
    <name type="scientific">Salimicrobium flavidum</name>
    <dbReference type="NCBI Taxonomy" id="570947"/>
    <lineage>
        <taxon>Bacteria</taxon>
        <taxon>Bacillati</taxon>
        <taxon>Bacillota</taxon>
        <taxon>Bacilli</taxon>
        <taxon>Bacillales</taxon>
        <taxon>Bacillaceae</taxon>
        <taxon>Salimicrobium</taxon>
    </lineage>
</organism>
<dbReference type="Gene3D" id="3.30.160.70">
    <property type="entry name" value="Methylated DNA-protein cysteine methyltransferase domain"/>
    <property type="match status" value="1"/>
</dbReference>
<evidence type="ECO:0000313" key="13">
    <source>
        <dbReference type="Proteomes" id="UP000187608"/>
    </source>
</evidence>
<feature type="domain" description="Methylguanine DNA methyltransferase ribonuclease-like" evidence="11">
    <location>
        <begin position="10"/>
        <end position="83"/>
    </location>
</feature>
<gene>
    <name evidence="12" type="ORF">SAMN05421687_10526</name>
</gene>
<keyword evidence="13" id="KW-1185">Reference proteome</keyword>
<dbReference type="InterPro" id="IPR036631">
    <property type="entry name" value="MGMT_N_sf"/>
</dbReference>
<dbReference type="GO" id="GO:0005737">
    <property type="term" value="C:cytoplasm"/>
    <property type="evidence" value="ECO:0007669"/>
    <property type="project" value="UniProtKB-SubCell"/>
</dbReference>
<dbReference type="GO" id="GO:0003908">
    <property type="term" value="F:methylated-DNA-[protein]-cysteine S-methyltransferase activity"/>
    <property type="evidence" value="ECO:0007669"/>
    <property type="project" value="UniProtKB-UniRule"/>
</dbReference>
<comment type="catalytic activity">
    <reaction evidence="1 9">
        <text>a 4-O-methyl-thymidine in DNA + L-cysteinyl-[protein] = a thymidine in DNA + S-methyl-L-cysteinyl-[protein]</text>
        <dbReference type="Rhea" id="RHEA:53428"/>
        <dbReference type="Rhea" id="RHEA-COMP:10131"/>
        <dbReference type="Rhea" id="RHEA-COMP:10132"/>
        <dbReference type="Rhea" id="RHEA-COMP:13555"/>
        <dbReference type="Rhea" id="RHEA-COMP:13556"/>
        <dbReference type="ChEBI" id="CHEBI:29950"/>
        <dbReference type="ChEBI" id="CHEBI:82612"/>
        <dbReference type="ChEBI" id="CHEBI:137386"/>
        <dbReference type="ChEBI" id="CHEBI:137387"/>
        <dbReference type="EC" id="2.1.1.63"/>
    </reaction>
</comment>
<dbReference type="InterPro" id="IPR008332">
    <property type="entry name" value="MethylG_MeTrfase_N"/>
</dbReference>
<evidence type="ECO:0000256" key="5">
    <source>
        <dbReference type="ARBA" id="ARBA00022679"/>
    </source>
</evidence>
<keyword evidence="4 9" id="KW-0489">Methyltransferase</keyword>
<dbReference type="GO" id="GO:0006307">
    <property type="term" value="P:DNA alkylation repair"/>
    <property type="evidence" value="ECO:0007669"/>
    <property type="project" value="UniProtKB-UniRule"/>
</dbReference>
<dbReference type="FunFam" id="1.10.10.10:FF:000214">
    <property type="entry name" value="Methylated-DNA--protein-cysteine methyltransferase"/>
    <property type="match status" value="1"/>
</dbReference>
<dbReference type="Pfam" id="PF02870">
    <property type="entry name" value="Methyltransf_1N"/>
    <property type="match status" value="1"/>
</dbReference>
<dbReference type="CDD" id="cd06445">
    <property type="entry name" value="ATase"/>
    <property type="match status" value="1"/>
</dbReference>
<evidence type="ECO:0000256" key="6">
    <source>
        <dbReference type="ARBA" id="ARBA00022763"/>
    </source>
</evidence>
<reference evidence="13" key="1">
    <citation type="submission" date="2017-01" db="EMBL/GenBank/DDBJ databases">
        <authorList>
            <person name="Varghese N."/>
            <person name="Submissions S."/>
        </authorList>
    </citation>
    <scope>NUCLEOTIDE SEQUENCE [LARGE SCALE GENOMIC DNA]</scope>
    <source>
        <strain evidence="13">DSM 23127</strain>
    </source>
</reference>
<evidence type="ECO:0000256" key="2">
    <source>
        <dbReference type="ARBA" id="ARBA00008711"/>
    </source>
</evidence>
<comment type="subcellular location">
    <subcellularLocation>
        <location evidence="9">Cytoplasm</location>
    </subcellularLocation>
</comment>
<keyword evidence="7 9" id="KW-0234">DNA repair</keyword>
<evidence type="ECO:0000256" key="8">
    <source>
        <dbReference type="ARBA" id="ARBA00049348"/>
    </source>
</evidence>
<evidence type="ECO:0000259" key="10">
    <source>
        <dbReference type="Pfam" id="PF01035"/>
    </source>
</evidence>
<dbReference type="PROSITE" id="PS00374">
    <property type="entry name" value="MGMT"/>
    <property type="match status" value="1"/>
</dbReference>
<evidence type="ECO:0000256" key="9">
    <source>
        <dbReference type="HAMAP-Rule" id="MF_00772"/>
    </source>
</evidence>
<evidence type="ECO:0000256" key="4">
    <source>
        <dbReference type="ARBA" id="ARBA00022603"/>
    </source>
</evidence>
<comment type="miscellaneous">
    <text evidence="9">This enzyme catalyzes only one turnover and therefore is not strictly catalytic. According to one definition, an enzyme is a biocatalyst that acts repeatedly and over many reaction cycles.</text>
</comment>
<dbReference type="PANTHER" id="PTHR10815">
    <property type="entry name" value="METHYLATED-DNA--PROTEIN-CYSTEINE METHYLTRANSFERASE"/>
    <property type="match status" value="1"/>
</dbReference>
<feature type="active site" description="Nucleophile; methyl group acceptor" evidence="9">
    <location>
        <position position="141"/>
    </location>
</feature>
<name>A0A1N7JCE5_9BACI</name>
<keyword evidence="5 9" id="KW-0808">Transferase</keyword>
<dbReference type="RefSeq" id="WP_076558574.1">
    <property type="nucleotide sequence ID" value="NZ_FTOC01000005.1"/>
</dbReference>
<feature type="domain" description="Methylated-DNA-[protein]-cysteine S-methyltransferase DNA binding" evidence="10">
    <location>
        <begin position="89"/>
        <end position="169"/>
    </location>
</feature>
<dbReference type="Pfam" id="PF01035">
    <property type="entry name" value="DNA_binding_1"/>
    <property type="match status" value="1"/>
</dbReference>
<protein>
    <recommendedName>
        <fullName evidence="9">Methylated-DNA--protein-cysteine methyltransferase</fullName>
        <ecNumber evidence="9">2.1.1.63</ecNumber>
    </recommendedName>
    <alternativeName>
        <fullName evidence="9">6-O-methylguanine-DNA methyltransferase</fullName>
        <shortName evidence="9">MGMT</shortName>
    </alternativeName>
    <alternativeName>
        <fullName evidence="9">O-6-methylguanine-DNA-alkyltransferase</fullName>
    </alternativeName>
</protein>
<dbReference type="STRING" id="570947.SAMN05421687_10526"/>
<evidence type="ECO:0000313" key="12">
    <source>
        <dbReference type="EMBL" id="SIS47052.1"/>
    </source>
</evidence>
<dbReference type="PANTHER" id="PTHR10815:SF5">
    <property type="entry name" value="METHYLATED-DNA--PROTEIN-CYSTEINE METHYLTRANSFERASE"/>
    <property type="match status" value="1"/>
</dbReference>
<dbReference type="EC" id="2.1.1.63" evidence="9"/>
<accession>A0A1N7JCE5</accession>
<dbReference type="InterPro" id="IPR023546">
    <property type="entry name" value="MGMT"/>
</dbReference>
<proteinExistence type="inferred from homology"/>
<dbReference type="Proteomes" id="UP000187608">
    <property type="component" value="Unassembled WGS sequence"/>
</dbReference>
<dbReference type="EMBL" id="FTOC01000005">
    <property type="protein sequence ID" value="SIS47052.1"/>
    <property type="molecule type" value="Genomic_DNA"/>
</dbReference>
<dbReference type="InterPro" id="IPR001497">
    <property type="entry name" value="MethylDNA_cys_MeTrfase_AS"/>
</dbReference>
<evidence type="ECO:0000256" key="1">
    <source>
        <dbReference type="ARBA" id="ARBA00001286"/>
    </source>
</evidence>
<evidence type="ECO:0000256" key="3">
    <source>
        <dbReference type="ARBA" id="ARBA00022490"/>
    </source>
</evidence>
<dbReference type="HAMAP" id="MF_00772">
    <property type="entry name" value="OGT"/>
    <property type="match status" value="1"/>
</dbReference>
<dbReference type="InterPro" id="IPR036217">
    <property type="entry name" value="MethylDNA_cys_MeTrfase_DNAb"/>
</dbReference>
<sequence length="171" mass="19247">MEFHQKEIVTPLGPILATADEEKLLRLDYGDAEEKGDLHKKHIRAFLDKHPVIDNGDTELLKETEKQLQEYFQGERRSFDLPYEFHGTAFQKNVWKTLASEVQFGETCSYKELAKNAGNEKAVRAIGGAMNKNPFSVIVPCHRVVGHTGKLTGYGGGVDKKVYLLELETTP</sequence>
<dbReference type="GO" id="GO:0032259">
    <property type="term" value="P:methylation"/>
    <property type="evidence" value="ECO:0007669"/>
    <property type="project" value="UniProtKB-KW"/>
</dbReference>
<evidence type="ECO:0000259" key="11">
    <source>
        <dbReference type="Pfam" id="PF02870"/>
    </source>
</evidence>
<dbReference type="SUPFAM" id="SSF53155">
    <property type="entry name" value="Methylated DNA-protein cysteine methyltransferase domain"/>
    <property type="match status" value="1"/>
</dbReference>